<reference evidence="2" key="1">
    <citation type="submission" date="2023-05" db="EMBL/GenBank/DDBJ databases">
        <title>Nepenthes gracilis genome sequencing.</title>
        <authorList>
            <person name="Fukushima K."/>
        </authorList>
    </citation>
    <scope>NUCLEOTIDE SEQUENCE</scope>
    <source>
        <strain evidence="2">SING2019-196</strain>
    </source>
</reference>
<evidence type="ECO:0000256" key="1">
    <source>
        <dbReference type="SAM" id="MobiDB-lite"/>
    </source>
</evidence>
<comment type="caution">
    <text evidence="2">The sequence shown here is derived from an EMBL/GenBank/DDBJ whole genome shotgun (WGS) entry which is preliminary data.</text>
</comment>
<name>A0AAD3TG27_NEPGR</name>
<feature type="compositionally biased region" description="Pro residues" evidence="1">
    <location>
        <begin position="87"/>
        <end position="98"/>
    </location>
</feature>
<dbReference type="EMBL" id="BSYO01000034">
    <property type="protein sequence ID" value="GMH28459.1"/>
    <property type="molecule type" value="Genomic_DNA"/>
</dbReference>
<evidence type="ECO:0008006" key="4">
    <source>
        <dbReference type="Google" id="ProtNLM"/>
    </source>
</evidence>
<feature type="compositionally biased region" description="Polar residues" evidence="1">
    <location>
        <begin position="44"/>
        <end position="53"/>
    </location>
</feature>
<dbReference type="Proteomes" id="UP001279734">
    <property type="component" value="Unassembled WGS sequence"/>
</dbReference>
<dbReference type="PANTHER" id="PTHR48236">
    <property type="entry name" value="COX19-LIKE CHCH FAMILY PROTEIN"/>
    <property type="match status" value="1"/>
</dbReference>
<gene>
    <name evidence="2" type="ORF">Nepgr_030302</name>
</gene>
<feature type="compositionally biased region" description="Basic and acidic residues" evidence="1">
    <location>
        <begin position="68"/>
        <end position="86"/>
    </location>
</feature>
<organism evidence="2 3">
    <name type="scientific">Nepenthes gracilis</name>
    <name type="common">Slender pitcher plant</name>
    <dbReference type="NCBI Taxonomy" id="150966"/>
    <lineage>
        <taxon>Eukaryota</taxon>
        <taxon>Viridiplantae</taxon>
        <taxon>Streptophyta</taxon>
        <taxon>Embryophyta</taxon>
        <taxon>Tracheophyta</taxon>
        <taxon>Spermatophyta</taxon>
        <taxon>Magnoliopsida</taxon>
        <taxon>eudicotyledons</taxon>
        <taxon>Gunneridae</taxon>
        <taxon>Pentapetalae</taxon>
        <taxon>Caryophyllales</taxon>
        <taxon>Nepenthaceae</taxon>
        <taxon>Nepenthes</taxon>
    </lineage>
</organism>
<feature type="region of interest" description="Disordered" evidence="1">
    <location>
        <begin position="32"/>
        <end position="110"/>
    </location>
</feature>
<protein>
    <recommendedName>
        <fullName evidence="4">CHCH domain-containing protein</fullName>
    </recommendedName>
</protein>
<proteinExistence type="predicted"/>
<keyword evidence="3" id="KW-1185">Reference proteome</keyword>
<dbReference type="PANTHER" id="PTHR48236:SF1">
    <property type="entry name" value="COX19-LIKE CHCH FAMILY PROTEIN"/>
    <property type="match status" value="1"/>
</dbReference>
<sequence length="157" mass="17670">MQYGILESMGIRDDSIVKDGLVTRLPKLVSRSRENKQRNGRANILTSSRTARPTQGLEIPGILTGSVRNKERKTTNRMENVADRSRPLPPQQQQPPPVHQSDADDDDENVKQLGDCSALYLSLQDCLIKTNRNWKSCQIEVQALKACNERRNSSKGK</sequence>
<accession>A0AAD3TG27</accession>
<evidence type="ECO:0000313" key="2">
    <source>
        <dbReference type="EMBL" id="GMH28459.1"/>
    </source>
</evidence>
<dbReference type="AlphaFoldDB" id="A0AAD3TG27"/>
<evidence type="ECO:0000313" key="3">
    <source>
        <dbReference type="Proteomes" id="UP001279734"/>
    </source>
</evidence>